<dbReference type="AlphaFoldDB" id="A0A1G2QH27"/>
<accession>A0A1G2QH27</accession>
<evidence type="ECO:0008006" key="4">
    <source>
        <dbReference type="Google" id="ProtNLM"/>
    </source>
</evidence>
<dbReference type="Pfam" id="PF04070">
    <property type="entry name" value="DUF378"/>
    <property type="match status" value="1"/>
</dbReference>
<keyword evidence="1" id="KW-0472">Membrane</keyword>
<reference evidence="2 3" key="1">
    <citation type="journal article" date="2016" name="Nat. Commun.">
        <title>Thousands of microbial genomes shed light on interconnected biogeochemical processes in an aquifer system.</title>
        <authorList>
            <person name="Anantharaman K."/>
            <person name="Brown C.T."/>
            <person name="Hug L.A."/>
            <person name="Sharon I."/>
            <person name="Castelle C.J."/>
            <person name="Probst A.J."/>
            <person name="Thomas B.C."/>
            <person name="Singh A."/>
            <person name="Wilkins M.J."/>
            <person name="Karaoz U."/>
            <person name="Brodie E.L."/>
            <person name="Williams K.H."/>
            <person name="Hubbard S.S."/>
            <person name="Banfield J.F."/>
        </authorList>
    </citation>
    <scope>NUCLEOTIDE SEQUENCE [LARGE SCALE GENOMIC DNA]</scope>
</reference>
<evidence type="ECO:0000313" key="2">
    <source>
        <dbReference type="EMBL" id="OHA59389.1"/>
    </source>
</evidence>
<feature type="transmembrane region" description="Helical" evidence="1">
    <location>
        <begin position="52"/>
        <end position="70"/>
    </location>
</feature>
<dbReference type="PANTHER" id="PTHR37304">
    <property type="entry name" value="MEMBRANE PROTEIN-RELATED"/>
    <property type="match status" value="1"/>
</dbReference>
<organism evidence="2 3">
    <name type="scientific">Candidatus Vogelbacteria bacterium RIFOXYD1_FULL_46_19</name>
    <dbReference type="NCBI Taxonomy" id="1802439"/>
    <lineage>
        <taxon>Bacteria</taxon>
        <taxon>Candidatus Vogeliibacteriota</taxon>
    </lineage>
</organism>
<dbReference type="InterPro" id="IPR007211">
    <property type="entry name" value="DUF378"/>
</dbReference>
<evidence type="ECO:0000313" key="3">
    <source>
        <dbReference type="Proteomes" id="UP000177838"/>
    </source>
</evidence>
<sequence>MTSNNKSLALVAWVLVIVGALNWGLVGLGYLMGGDWNLVSLLLGSWPMAENLVYLVVGISGLVAIFTCGCKNCRV</sequence>
<protein>
    <recommendedName>
        <fullName evidence="4">DUF378 domain-containing protein</fullName>
    </recommendedName>
</protein>
<comment type="caution">
    <text evidence="2">The sequence shown here is derived from an EMBL/GenBank/DDBJ whole genome shotgun (WGS) entry which is preliminary data.</text>
</comment>
<feature type="transmembrane region" description="Helical" evidence="1">
    <location>
        <begin position="7"/>
        <end position="32"/>
    </location>
</feature>
<dbReference type="Proteomes" id="UP000177838">
    <property type="component" value="Unassembled WGS sequence"/>
</dbReference>
<keyword evidence="1" id="KW-1133">Transmembrane helix</keyword>
<proteinExistence type="predicted"/>
<name>A0A1G2QH27_9BACT</name>
<gene>
    <name evidence="2" type="ORF">A2589_00780</name>
</gene>
<dbReference type="STRING" id="1802439.A2589_00780"/>
<keyword evidence="1" id="KW-0812">Transmembrane</keyword>
<evidence type="ECO:0000256" key="1">
    <source>
        <dbReference type="SAM" id="Phobius"/>
    </source>
</evidence>
<dbReference type="EMBL" id="MHTK01000006">
    <property type="protein sequence ID" value="OHA59389.1"/>
    <property type="molecule type" value="Genomic_DNA"/>
</dbReference>
<dbReference type="PANTHER" id="PTHR37304:SF1">
    <property type="entry name" value="MEMBRANE PROTEIN"/>
    <property type="match status" value="1"/>
</dbReference>